<organism evidence="13 14">
    <name type="scientific">Cuscuta australis</name>
    <dbReference type="NCBI Taxonomy" id="267555"/>
    <lineage>
        <taxon>Eukaryota</taxon>
        <taxon>Viridiplantae</taxon>
        <taxon>Streptophyta</taxon>
        <taxon>Embryophyta</taxon>
        <taxon>Tracheophyta</taxon>
        <taxon>Spermatophyta</taxon>
        <taxon>Magnoliopsida</taxon>
        <taxon>eudicotyledons</taxon>
        <taxon>Gunneridae</taxon>
        <taxon>Pentapetalae</taxon>
        <taxon>asterids</taxon>
        <taxon>lamiids</taxon>
        <taxon>Solanales</taxon>
        <taxon>Convolvulaceae</taxon>
        <taxon>Cuscuteae</taxon>
        <taxon>Cuscuta</taxon>
        <taxon>Cuscuta subgen. Grammica</taxon>
        <taxon>Cuscuta sect. Cleistogrammica</taxon>
    </lineage>
</organism>
<evidence type="ECO:0000259" key="12">
    <source>
        <dbReference type="PROSITE" id="PS51141"/>
    </source>
</evidence>
<dbReference type="SUPFAM" id="SSF103612">
    <property type="entry name" value="SBT domain"/>
    <property type="match status" value="1"/>
</dbReference>
<dbReference type="Pfam" id="PF03110">
    <property type="entry name" value="SBP"/>
    <property type="match status" value="1"/>
</dbReference>
<comment type="subcellular location">
    <subcellularLocation>
        <location evidence="1">Nucleus</location>
    </subcellularLocation>
</comment>
<keyword evidence="2" id="KW-0479">Metal-binding</keyword>
<evidence type="ECO:0000313" key="13">
    <source>
        <dbReference type="EMBL" id="RAL51798.1"/>
    </source>
</evidence>
<feature type="region of interest" description="Disordered" evidence="11">
    <location>
        <begin position="43"/>
        <end position="69"/>
    </location>
</feature>
<evidence type="ECO:0000256" key="11">
    <source>
        <dbReference type="SAM" id="MobiDB-lite"/>
    </source>
</evidence>
<dbReference type="AlphaFoldDB" id="A0A328E541"/>
<keyword evidence="5" id="KW-0805">Transcription regulation</keyword>
<dbReference type="GO" id="GO:0005634">
    <property type="term" value="C:nucleus"/>
    <property type="evidence" value="ECO:0007669"/>
    <property type="project" value="UniProtKB-SubCell"/>
</dbReference>
<dbReference type="Gene3D" id="4.10.1100.10">
    <property type="entry name" value="Transcription factor, SBP-box domain"/>
    <property type="match status" value="1"/>
</dbReference>
<dbReference type="InterPro" id="IPR004333">
    <property type="entry name" value="SBP_dom"/>
</dbReference>
<evidence type="ECO:0000256" key="1">
    <source>
        <dbReference type="ARBA" id="ARBA00004123"/>
    </source>
</evidence>
<dbReference type="EMBL" id="NQVE01000046">
    <property type="protein sequence ID" value="RAL51798.1"/>
    <property type="molecule type" value="Genomic_DNA"/>
</dbReference>
<evidence type="ECO:0000256" key="5">
    <source>
        <dbReference type="ARBA" id="ARBA00023015"/>
    </source>
</evidence>
<evidence type="ECO:0000256" key="8">
    <source>
        <dbReference type="ARBA" id="ARBA00023242"/>
    </source>
</evidence>
<sequence length="410" mass="43767">MDLGSSSFSSSSSSSTAAAAADSSLNIGLKIGQETYFGDAGKSGNGSAAASSLPAKKGRSGGAVAQGGQPARCQVEGCNQDLSDAKAYYSRHKVCAMHSKSPTVTVAGIEQRFCQQCSRFHQLPEFDQGKRSCRRRLAGHNERRRKPPPGTLFSPRFAGVPSHLFGEFQMSFCVNVMNSLGEIGLFPQTIWFCTMTDNSSSKGGGGYLMDFSSYQNPTGRESWPDPRSFGQPWDGRTTTAPPPGGRFLETQPELLLHGSTYHGGGPNNVSSGECLGGGFPSVVQPAANRALSLLSNHHHHHSWGGSRNPPPLGLEVNHHSFVGAPDGTPAVHPSSEYSNAPWGFKVASSTTPSSSNEMLPDLGLGNHSHYPGEIGMNAHHQENENGREFVGLEEHSRGYDSSLQNVHWSL</sequence>
<gene>
    <name evidence="13" type="ORF">DM860_010516</name>
</gene>
<protein>
    <recommendedName>
        <fullName evidence="12">SBP-type domain-containing protein</fullName>
    </recommendedName>
</protein>
<evidence type="ECO:0000256" key="3">
    <source>
        <dbReference type="ARBA" id="ARBA00022771"/>
    </source>
</evidence>
<accession>A0A328E541</accession>
<evidence type="ECO:0000256" key="4">
    <source>
        <dbReference type="ARBA" id="ARBA00022833"/>
    </source>
</evidence>
<reference evidence="13 14" key="1">
    <citation type="submission" date="2018-06" db="EMBL/GenBank/DDBJ databases">
        <title>The Genome of Cuscuta australis (Dodder) Provides Insight into the Evolution of Plant Parasitism.</title>
        <authorList>
            <person name="Liu H."/>
        </authorList>
    </citation>
    <scope>NUCLEOTIDE SEQUENCE [LARGE SCALE GENOMIC DNA]</scope>
    <source>
        <strain evidence="14">cv. Yunnan</strain>
        <tissue evidence="13">Vines</tissue>
    </source>
</reference>
<dbReference type="FunFam" id="4.10.1100.10:FF:000001">
    <property type="entry name" value="Squamosa promoter-binding-like protein 14"/>
    <property type="match status" value="1"/>
</dbReference>
<feature type="region of interest" description="Disordered" evidence="11">
    <location>
        <begin position="218"/>
        <end position="249"/>
    </location>
</feature>
<keyword evidence="14" id="KW-1185">Reference proteome</keyword>
<comment type="caution">
    <text evidence="13">The sequence shown here is derived from an EMBL/GenBank/DDBJ whole genome shotgun (WGS) entry which is preliminary data.</text>
</comment>
<comment type="function">
    <text evidence="9">Probable transcriptional factor. Binds to the promoter of the SQUAMOSA gene.</text>
</comment>
<feature type="compositionally biased region" description="Low complexity" evidence="11">
    <location>
        <begin position="43"/>
        <end position="52"/>
    </location>
</feature>
<dbReference type="GO" id="GO:0003677">
    <property type="term" value="F:DNA binding"/>
    <property type="evidence" value="ECO:0007669"/>
    <property type="project" value="UniProtKB-KW"/>
</dbReference>
<dbReference type="PROSITE" id="PS51141">
    <property type="entry name" value="ZF_SBP"/>
    <property type="match status" value="1"/>
</dbReference>
<keyword evidence="8" id="KW-0539">Nucleus</keyword>
<dbReference type="GO" id="GO:0008270">
    <property type="term" value="F:zinc ion binding"/>
    <property type="evidence" value="ECO:0007669"/>
    <property type="project" value="UniProtKB-KW"/>
</dbReference>
<proteinExistence type="predicted"/>
<keyword evidence="4" id="KW-0862">Zinc</keyword>
<keyword evidence="7" id="KW-0804">Transcription</keyword>
<evidence type="ECO:0000256" key="9">
    <source>
        <dbReference type="ARBA" id="ARBA00056472"/>
    </source>
</evidence>
<dbReference type="PANTHER" id="PTHR31251">
    <property type="entry name" value="SQUAMOSA PROMOTER-BINDING-LIKE PROTEIN 4"/>
    <property type="match status" value="1"/>
</dbReference>
<dbReference type="InterPro" id="IPR036893">
    <property type="entry name" value="SBP_sf"/>
</dbReference>
<evidence type="ECO:0000256" key="10">
    <source>
        <dbReference type="PROSITE-ProRule" id="PRU00470"/>
    </source>
</evidence>
<dbReference type="Proteomes" id="UP000249390">
    <property type="component" value="Unassembled WGS sequence"/>
</dbReference>
<name>A0A328E541_9ASTE</name>
<dbReference type="InterPro" id="IPR044817">
    <property type="entry name" value="SBP-like"/>
</dbReference>
<feature type="domain" description="SBP-type" evidence="12">
    <location>
        <begin position="70"/>
        <end position="147"/>
    </location>
</feature>
<dbReference type="PANTHER" id="PTHR31251:SF226">
    <property type="entry name" value="SQUAMOSA PROMOTER-BINDING-LIKE PROTEIN 6"/>
    <property type="match status" value="1"/>
</dbReference>
<evidence type="ECO:0000256" key="2">
    <source>
        <dbReference type="ARBA" id="ARBA00022723"/>
    </source>
</evidence>
<keyword evidence="3 10" id="KW-0863">Zinc-finger</keyword>
<keyword evidence="6" id="KW-0238">DNA-binding</keyword>
<evidence type="ECO:0000256" key="6">
    <source>
        <dbReference type="ARBA" id="ARBA00023125"/>
    </source>
</evidence>
<evidence type="ECO:0000256" key="7">
    <source>
        <dbReference type="ARBA" id="ARBA00023163"/>
    </source>
</evidence>
<evidence type="ECO:0000313" key="14">
    <source>
        <dbReference type="Proteomes" id="UP000249390"/>
    </source>
</evidence>